<dbReference type="Pfam" id="PF00512">
    <property type="entry name" value="HisKA"/>
    <property type="match status" value="1"/>
</dbReference>
<feature type="transmembrane region" description="Helical" evidence="13">
    <location>
        <begin position="153"/>
        <end position="172"/>
    </location>
</feature>
<sequence>MTLNELRQGDIGATLWRSLQTLNYSRVIVALAILLFLSFKNFTEYWIFEPNLLRAIAASYLLLALAFVVVKRQWQQRFLLQLVTQISLDLLVVSILYIGSGGSKSGLIILYLFPLVGLGILGPLVLALFFVSAVSIFLLTVNTYQVLQSEDSGIISQAGLYGAAYFAVVYVLNRLAKNLIGQEELASRRGYELALQQAINRTVIADMDDGILVIDQDGHLFEMNPAAERMLGILQRKDRTVEKVGLHQIAGLEPIAEAFQKWTNGQRPDTTTWLRNEGASFVVIRHYIEERAPNQALSATEEPVEVSTHLKLRFVRIDESEYDQLELHLKPYTLIFIQNVSELENQAQQLKLASMGRLTASIAHEVRNPLSSISYAASLLGEDVQNEVQSRRLLKIVEDNVARLNQMIEDILKLSRKAQMNLEPISLIDEIRDIVQEFVETRGISEQMILISDNGHFDIMFDLGHLHEVITNLLSNAVRYASGKPGCIRLIMTVSSGNRRELHIQDDGPGISATVRAHLFEPFYTTSSKGTGLGLYMARELCLNNHALLDYEYRNDETSTYGIDPGGRFVINFSSNEKS</sequence>
<dbReference type="InterPro" id="IPR003594">
    <property type="entry name" value="HATPase_dom"/>
</dbReference>
<evidence type="ECO:0000256" key="1">
    <source>
        <dbReference type="ARBA" id="ARBA00000085"/>
    </source>
</evidence>
<evidence type="ECO:0000256" key="7">
    <source>
        <dbReference type="ARBA" id="ARBA00022741"/>
    </source>
</evidence>
<organism evidence="16 17">
    <name type="scientific">Undibacterium fentianense</name>
    <dbReference type="NCBI Taxonomy" id="2828728"/>
    <lineage>
        <taxon>Bacteria</taxon>
        <taxon>Pseudomonadati</taxon>
        <taxon>Pseudomonadota</taxon>
        <taxon>Betaproteobacteria</taxon>
        <taxon>Burkholderiales</taxon>
        <taxon>Oxalobacteraceae</taxon>
        <taxon>Undibacterium</taxon>
    </lineage>
</organism>
<comment type="caution">
    <text evidence="16">The sequence shown here is derived from an EMBL/GenBank/DDBJ whole genome shotgun (WGS) entry which is preliminary data.</text>
</comment>
<dbReference type="SUPFAM" id="SSF55785">
    <property type="entry name" value="PYP-like sensor domain (PAS domain)"/>
    <property type="match status" value="1"/>
</dbReference>
<dbReference type="CDD" id="cd00130">
    <property type="entry name" value="PAS"/>
    <property type="match status" value="1"/>
</dbReference>
<dbReference type="RefSeq" id="WP_212674624.1">
    <property type="nucleotide sequence ID" value="NZ_JAGSPJ010000002.1"/>
</dbReference>
<evidence type="ECO:0000256" key="5">
    <source>
        <dbReference type="ARBA" id="ARBA00022679"/>
    </source>
</evidence>
<dbReference type="Gene3D" id="1.10.287.130">
    <property type="match status" value="1"/>
</dbReference>
<name>A0A941E2I6_9BURK</name>
<dbReference type="GO" id="GO:0005524">
    <property type="term" value="F:ATP binding"/>
    <property type="evidence" value="ECO:0007669"/>
    <property type="project" value="UniProtKB-KW"/>
</dbReference>
<feature type="domain" description="PAS" evidence="15">
    <location>
        <begin position="196"/>
        <end position="233"/>
    </location>
</feature>
<dbReference type="InterPro" id="IPR036890">
    <property type="entry name" value="HATPase_C_sf"/>
</dbReference>
<dbReference type="InterPro" id="IPR004358">
    <property type="entry name" value="Sig_transdc_His_kin-like_C"/>
</dbReference>
<dbReference type="GO" id="GO:0000156">
    <property type="term" value="F:phosphorelay response regulator activity"/>
    <property type="evidence" value="ECO:0007669"/>
    <property type="project" value="TreeGrafter"/>
</dbReference>
<evidence type="ECO:0000256" key="2">
    <source>
        <dbReference type="ARBA" id="ARBA00004141"/>
    </source>
</evidence>
<gene>
    <name evidence="16" type="ORF">KDM90_05595</name>
</gene>
<dbReference type="GO" id="GO:0016020">
    <property type="term" value="C:membrane"/>
    <property type="evidence" value="ECO:0007669"/>
    <property type="project" value="UniProtKB-SubCell"/>
</dbReference>
<dbReference type="SMART" id="SM00387">
    <property type="entry name" value="HATPase_c"/>
    <property type="match status" value="1"/>
</dbReference>
<feature type="transmembrane region" description="Helical" evidence="13">
    <location>
        <begin position="82"/>
        <end position="102"/>
    </location>
</feature>
<evidence type="ECO:0000313" key="16">
    <source>
        <dbReference type="EMBL" id="MBR7799469.1"/>
    </source>
</evidence>
<dbReference type="SUPFAM" id="SSF55874">
    <property type="entry name" value="ATPase domain of HSP90 chaperone/DNA topoisomerase II/histidine kinase"/>
    <property type="match status" value="1"/>
</dbReference>
<dbReference type="AlphaFoldDB" id="A0A941E2I6"/>
<keyword evidence="5" id="KW-0808">Transferase</keyword>
<keyword evidence="9" id="KW-0067">ATP-binding</keyword>
<feature type="transmembrane region" description="Helical" evidence="13">
    <location>
        <begin position="108"/>
        <end position="141"/>
    </location>
</feature>
<evidence type="ECO:0000256" key="3">
    <source>
        <dbReference type="ARBA" id="ARBA00012438"/>
    </source>
</evidence>
<feature type="transmembrane region" description="Helical" evidence="13">
    <location>
        <begin position="51"/>
        <end position="70"/>
    </location>
</feature>
<dbReference type="GO" id="GO:0000155">
    <property type="term" value="F:phosphorelay sensor kinase activity"/>
    <property type="evidence" value="ECO:0007669"/>
    <property type="project" value="InterPro"/>
</dbReference>
<dbReference type="EC" id="2.7.13.3" evidence="3"/>
<dbReference type="Pfam" id="PF02518">
    <property type="entry name" value="HATPase_c"/>
    <property type="match status" value="1"/>
</dbReference>
<dbReference type="SMART" id="SM00091">
    <property type="entry name" value="PAS"/>
    <property type="match status" value="1"/>
</dbReference>
<evidence type="ECO:0000256" key="12">
    <source>
        <dbReference type="ARBA" id="ARBA00023136"/>
    </source>
</evidence>
<dbReference type="InterPro" id="IPR036097">
    <property type="entry name" value="HisK_dim/P_sf"/>
</dbReference>
<dbReference type="GO" id="GO:0007234">
    <property type="term" value="P:osmosensory signaling via phosphorelay pathway"/>
    <property type="evidence" value="ECO:0007669"/>
    <property type="project" value="TreeGrafter"/>
</dbReference>
<evidence type="ECO:0000313" key="17">
    <source>
        <dbReference type="Proteomes" id="UP000678545"/>
    </source>
</evidence>
<dbReference type="Gene3D" id="3.30.565.10">
    <property type="entry name" value="Histidine kinase-like ATPase, C-terminal domain"/>
    <property type="match status" value="1"/>
</dbReference>
<dbReference type="InterPro" id="IPR005467">
    <property type="entry name" value="His_kinase_dom"/>
</dbReference>
<dbReference type="GO" id="GO:0030295">
    <property type="term" value="F:protein kinase activator activity"/>
    <property type="evidence" value="ECO:0007669"/>
    <property type="project" value="TreeGrafter"/>
</dbReference>
<evidence type="ECO:0000259" key="15">
    <source>
        <dbReference type="PROSITE" id="PS50112"/>
    </source>
</evidence>
<dbReference type="PROSITE" id="PS50112">
    <property type="entry name" value="PAS"/>
    <property type="match status" value="1"/>
</dbReference>
<feature type="transmembrane region" description="Helical" evidence="13">
    <location>
        <begin position="21"/>
        <end position="39"/>
    </location>
</feature>
<dbReference type="Pfam" id="PF25323">
    <property type="entry name" value="6TM_PilS"/>
    <property type="match status" value="1"/>
</dbReference>
<dbReference type="PANTHER" id="PTHR42878">
    <property type="entry name" value="TWO-COMPONENT HISTIDINE KINASE"/>
    <property type="match status" value="1"/>
</dbReference>
<keyword evidence="8" id="KW-0418">Kinase</keyword>
<comment type="subcellular location">
    <subcellularLocation>
        <location evidence="2">Membrane</location>
        <topology evidence="2">Multi-pass membrane protein</topology>
    </subcellularLocation>
</comment>
<keyword evidence="12 13" id="KW-0472">Membrane</keyword>
<dbReference type="SMART" id="SM00388">
    <property type="entry name" value="HisKA"/>
    <property type="match status" value="1"/>
</dbReference>
<dbReference type="InterPro" id="IPR000014">
    <property type="entry name" value="PAS"/>
</dbReference>
<evidence type="ECO:0000256" key="9">
    <source>
        <dbReference type="ARBA" id="ARBA00022840"/>
    </source>
</evidence>
<dbReference type="PANTHER" id="PTHR42878:SF7">
    <property type="entry name" value="SENSOR HISTIDINE KINASE GLRK"/>
    <property type="match status" value="1"/>
</dbReference>
<dbReference type="EMBL" id="JAGSPJ010000002">
    <property type="protein sequence ID" value="MBR7799469.1"/>
    <property type="molecule type" value="Genomic_DNA"/>
</dbReference>
<protein>
    <recommendedName>
        <fullName evidence="3">histidine kinase</fullName>
        <ecNumber evidence="3">2.7.13.3</ecNumber>
    </recommendedName>
</protein>
<evidence type="ECO:0000256" key="10">
    <source>
        <dbReference type="ARBA" id="ARBA00022989"/>
    </source>
</evidence>
<dbReference type="CDD" id="cd00075">
    <property type="entry name" value="HATPase"/>
    <property type="match status" value="1"/>
</dbReference>
<proteinExistence type="predicted"/>
<evidence type="ECO:0000256" key="8">
    <source>
        <dbReference type="ARBA" id="ARBA00022777"/>
    </source>
</evidence>
<keyword evidence="17" id="KW-1185">Reference proteome</keyword>
<keyword evidence="10 13" id="KW-1133">Transmembrane helix</keyword>
<dbReference type="Pfam" id="PF13188">
    <property type="entry name" value="PAS_8"/>
    <property type="match status" value="1"/>
</dbReference>
<evidence type="ECO:0000256" key="13">
    <source>
        <dbReference type="SAM" id="Phobius"/>
    </source>
</evidence>
<feature type="domain" description="Histidine kinase" evidence="14">
    <location>
        <begin position="361"/>
        <end position="577"/>
    </location>
</feature>
<evidence type="ECO:0000259" key="14">
    <source>
        <dbReference type="PROSITE" id="PS50109"/>
    </source>
</evidence>
<dbReference type="InterPro" id="IPR050351">
    <property type="entry name" value="BphY/WalK/GraS-like"/>
</dbReference>
<dbReference type="CDD" id="cd00082">
    <property type="entry name" value="HisKA"/>
    <property type="match status" value="1"/>
</dbReference>
<dbReference type="SUPFAM" id="SSF47384">
    <property type="entry name" value="Homodimeric domain of signal transducing histidine kinase"/>
    <property type="match status" value="1"/>
</dbReference>
<keyword evidence="11" id="KW-0902">Two-component regulatory system</keyword>
<keyword evidence="4" id="KW-0597">Phosphoprotein</keyword>
<dbReference type="PROSITE" id="PS50109">
    <property type="entry name" value="HIS_KIN"/>
    <property type="match status" value="1"/>
</dbReference>
<reference evidence="16" key="1">
    <citation type="submission" date="2021-04" db="EMBL/GenBank/DDBJ databases">
        <title>novel species isolated from subtropical streams in China.</title>
        <authorList>
            <person name="Lu H."/>
        </authorList>
    </citation>
    <scope>NUCLEOTIDE SEQUENCE</scope>
    <source>
        <strain evidence="16">FT137W</strain>
    </source>
</reference>
<keyword evidence="7" id="KW-0547">Nucleotide-binding</keyword>
<accession>A0A941E2I6</accession>
<dbReference type="InterPro" id="IPR035965">
    <property type="entry name" value="PAS-like_dom_sf"/>
</dbReference>
<keyword evidence="6 13" id="KW-0812">Transmembrane</keyword>
<evidence type="ECO:0000256" key="6">
    <source>
        <dbReference type="ARBA" id="ARBA00022692"/>
    </source>
</evidence>
<dbReference type="Proteomes" id="UP000678545">
    <property type="component" value="Unassembled WGS sequence"/>
</dbReference>
<dbReference type="Gene3D" id="3.30.450.20">
    <property type="entry name" value="PAS domain"/>
    <property type="match status" value="1"/>
</dbReference>
<evidence type="ECO:0000256" key="4">
    <source>
        <dbReference type="ARBA" id="ARBA00022553"/>
    </source>
</evidence>
<dbReference type="InterPro" id="IPR003661">
    <property type="entry name" value="HisK_dim/P_dom"/>
</dbReference>
<comment type="catalytic activity">
    <reaction evidence="1">
        <text>ATP + protein L-histidine = ADP + protein N-phospho-L-histidine.</text>
        <dbReference type="EC" id="2.7.13.3"/>
    </reaction>
</comment>
<evidence type="ECO:0000256" key="11">
    <source>
        <dbReference type="ARBA" id="ARBA00023012"/>
    </source>
</evidence>
<dbReference type="PRINTS" id="PR00344">
    <property type="entry name" value="BCTRLSENSOR"/>
</dbReference>